<dbReference type="AlphaFoldDB" id="A0A6C0LFH7"/>
<reference evidence="3" key="1">
    <citation type="journal article" date="2020" name="Nature">
        <title>Giant virus diversity and host interactions through global metagenomics.</title>
        <authorList>
            <person name="Schulz F."/>
            <person name="Roux S."/>
            <person name="Paez-Espino D."/>
            <person name="Jungbluth S."/>
            <person name="Walsh D.A."/>
            <person name="Denef V.J."/>
            <person name="McMahon K.D."/>
            <person name="Konstantinidis K.T."/>
            <person name="Eloe-Fadrosh E.A."/>
            <person name="Kyrpides N.C."/>
            <person name="Woyke T."/>
        </authorList>
    </citation>
    <scope>NUCLEOTIDE SEQUENCE</scope>
    <source>
        <strain evidence="3">GVMAG-M-3300027791-30</strain>
    </source>
</reference>
<name>A0A6C0LFH7_9ZZZZ</name>
<dbReference type="InterPro" id="IPR051948">
    <property type="entry name" value="Hsp70_co-chaperone_J-domain"/>
</dbReference>
<dbReference type="PROSITE" id="PS00636">
    <property type="entry name" value="DNAJ_1"/>
    <property type="match status" value="1"/>
</dbReference>
<organism evidence="3">
    <name type="scientific">viral metagenome</name>
    <dbReference type="NCBI Taxonomy" id="1070528"/>
    <lineage>
        <taxon>unclassified sequences</taxon>
        <taxon>metagenomes</taxon>
        <taxon>organismal metagenomes</taxon>
    </lineage>
</organism>
<dbReference type="PANTHER" id="PTHR44360">
    <property type="entry name" value="DNAJ HOMOLOG SUBFAMILY B MEMBER 9"/>
    <property type="match status" value="1"/>
</dbReference>
<sequence length="160" mass="18912">MNMINIFKKLFNYIYNMNCKIDYYKILELNKQYSLEEIKKSYKKLAVKHHPDKGGNPEHFKNISEAYQVLSDPEKKIVYDNGNVYDNLRGKNEFTDANELFNFVFNTHNPHWVNNPFSSRINFSMNSLFPHMANFNIRNKNNKNSFSKSTSVIILNGKKN</sequence>
<dbReference type="GO" id="GO:0051787">
    <property type="term" value="F:misfolded protein binding"/>
    <property type="evidence" value="ECO:0007669"/>
    <property type="project" value="TreeGrafter"/>
</dbReference>
<dbReference type="InterPro" id="IPR018253">
    <property type="entry name" value="DnaJ_domain_CS"/>
</dbReference>
<dbReference type="CDD" id="cd06257">
    <property type="entry name" value="DnaJ"/>
    <property type="match status" value="1"/>
</dbReference>
<dbReference type="GO" id="GO:0036503">
    <property type="term" value="P:ERAD pathway"/>
    <property type="evidence" value="ECO:0007669"/>
    <property type="project" value="TreeGrafter"/>
</dbReference>
<dbReference type="PANTHER" id="PTHR44360:SF1">
    <property type="entry name" value="DNAJ HOMOLOG SUBFAMILY B MEMBER 9"/>
    <property type="match status" value="1"/>
</dbReference>
<dbReference type="PRINTS" id="PR00625">
    <property type="entry name" value="JDOMAIN"/>
</dbReference>
<proteinExistence type="predicted"/>
<dbReference type="SMART" id="SM00271">
    <property type="entry name" value="DnaJ"/>
    <property type="match status" value="1"/>
</dbReference>
<dbReference type="PROSITE" id="PS50076">
    <property type="entry name" value="DNAJ_2"/>
    <property type="match status" value="1"/>
</dbReference>
<dbReference type="Pfam" id="PF00226">
    <property type="entry name" value="DnaJ"/>
    <property type="match status" value="1"/>
</dbReference>
<dbReference type="GO" id="GO:0051087">
    <property type="term" value="F:protein-folding chaperone binding"/>
    <property type="evidence" value="ECO:0007669"/>
    <property type="project" value="TreeGrafter"/>
</dbReference>
<keyword evidence="1" id="KW-0143">Chaperone</keyword>
<dbReference type="InterPro" id="IPR036869">
    <property type="entry name" value="J_dom_sf"/>
</dbReference>
<evidence type="ECO:0000313" key="3">
    <source>
        <dbReference type="EMBL" id="QHU28745.1"/>
    </source>
</evidence>
<dbReference type="Gene3D" id="1.10.287.110">
    <property type="entry name" value="DnaJ domain"/>
    <property type="match status" value="1"/>
</dbReference>
<evidence type="ECO:0000259" key="2">
    <source>
        <dbReference type="PROSITE" id="PS50076"/>
    </source>
</evidence>
<protein>
    <recommendedName>
        <fullName evidence="2">J domain-containing protein</fullName>
    </recommendedName>
</protein>
<feature type="domain" description="J" evidence="2">
    <location>
        <begin position="22"/>
        <end position="83"/>
    </location>
</feature>
<dbReference type="InterPro" id="IPR001623">
    <property type="entry name" value="DnaJ_domain"/>
</dbReference>
<accession>A0A6C0LFH7</accession>
<dbReference type="SUPFAM" id="SSF46565">
    <property type="entry name" value="Chaperone J-domain"/>
    <property type="match status" value="1"/>
</dbReference>
<evidence type="ECO:0000256" key="1">
    <source>
        <dbReference type="ARBA" id="ARBA00023186"/>
    </source>
</evidence>
<dbReference type="EMBL" id="MN740474">
    <property type="protein sequence ID" value="QHU28745.1"/>
    <property type="molecule type" value="Genomic_DNA"/>
</dbReference>
<dbReference type="GO" id="GO:0005783">
    <property type="term" value="C:endoplasmic reticulum"/>
    <property type="evidence" value="ECO:0007669"/>
    <property type="project" value="TreeGrafter"/>
</dbReference>